<protein>
    <submittedName>
        <fullName evidence="4">Uncharacterized protein LOC118264854</fullName>
    </submittedName>
</protein>
<dbReference type="PANTHER" id="PTHR37984">
    <property type="entry name" value="PROTEIN CBG26694"/>
    <property type="match status" value="1"/>
</dbReference>
<reference evidence="4" key="1">
    <citation type="submission" date="2025-08" db="UniProtKB">
        <authorList>
            <consortium name="RefSeq"/>
        </authorList>
    </citation>
    <scope>IDENTIFICATION</scope>
    <source>
        <tissue evidence="4">Whole larval tissue</tissue>
    </source>
</reference>
<proteinExistence type="predicted"/>
<dbReference type="InterPro" id="IPR056924">
    <property type="entry name" value="SH3_Tf2-1"/>
</dbReference>
<dbReference type="RefSeq" id="XP_035433406.1">
    <property type="nucleotide sequence ID" value="XM_035577513.2"/>
</dbReference>
<evidence type="ECO:0000259" key="2">
    <source>
        <dbReference type="Pfam" id="PF24626"/>
    </source>
</evidence>
<evidence type="ECO:0000313" key="3">
    <source>
        <dbReference type="Proteomes" id="UP000829999"/>
    </source>
</evidence>
<dbReference type="Pfam" id="PF02178">
    <property type="entry name" value="AT_hook"/>
    <property type="match status" value="1"/>
</dbReference>
<dbReference type="AlphaFoldDB" id="A0A9R0EGX0"/>
<feature type="domain" description="Tf2-1-like SH3-like" evidence="2">
    <location>
        <begin position="121"/>
        <end position="184"/>
    </location>
</feature>
<sequence>MVERKNRDMKSQIAIMVKENHHNWPSTLPAIRFSMNTAMCQTTGASPSYLTFGRELRTVYDLTHDLSTILETENFVKEITPTMKKLTQDLALAKETIEQNLEASCNRANAKRRKDPGYKPGDLVLVETHPISSNEKQFTAKFAPRRDGPYVVLKKHGVSTYEVANPKSPEKSMGKYHTSALCKFEQRDDNVPKPLNPIRKRGRPRKMDTDPGTQSGRL</sequence>
<feature type="region of interest" description="Disordered" evidence="1">
    <location>
        <begin position="183"/>
        <end position="218"/>
    </location>
</feature>
<dbReference type="InterPro" id="IPR036397">
    <property type="entry name" value="RNaseH_sf"/>
</dbReference>
<keyword evidence="3" id="KW-1185">Reference proteome</keyword>
<dbReference type="Proteomes" id="UP000829999">
    <property type="component" value="Chromosome 26"/>
</dbReference>
<dbReference type="Pfam" id="PF24626">
    <property type="entry name" value="SH3_Tf2-1"/>
    <property type="match status" value="1"/>
</dbReference>
<evidence type="ECO:0000256" key="1">
    <source>
        <dbReference type="SAM" id="MobiDB-lite"/>
    </source>
</evidence>
<dbReference type="OrthoDB" id="425619at2759"/>
<dbReference type="PANTHER" id="PTHR37984:SF5">
    <property type="entry name" value="PROTEIN NYNRIN-LIKE"/>
    <property type="match status" value="1"/>
</dbReference>
<dbReference type="Gene3D" id="3.30.420.10">
    <property type="entry name" value="Ribonuclease H-like superfamily/Ribonuclease H"/>
    <property type="match status" value="1"/>
</dbReference>
<dbReference type="InterPro" id="IPR017956">
    <property type="entry name" value="AT_hook_DNA-bd_motif"/>
</dbReference>
<organism evidence="3 4">
    <name type="scientific">Spodoptera frugiperda</name>
    <name type="common">Fall armyworm</name>
    <dbReference type="NCBI Taxonomy" id="7108"/>
    <lineage>
        <taxon>Eukaryota</taxon>
        <taxon>Metazoa</taxon>
        <taxon>Ecdysozoa</taxon>
        <taxon>Arthropoda</taxon>
        <taxon>Hexapoda</taxon>
        <taxon>Insecta</taxon>
        <taxon>Pterygota</taxon>
        <taxon>Neoptera</taxon>
        <taxon>Endopterygota</taxon>
        <taxon>Lepidoptera</taxon>
        <taxon>Glossata</taxon>
        <taxon>Ditrysia</taxon>
        <taxon>Noctuoidea</taxon>
        <taxon>Noctuidae</taxon>
        <taxon>Amphipyrinae</taxon>
        <taxon>Spodoptera</taxon>
    </lineage>
</organism>
<accession>A0A9R0EGX0</accession>
<gene>
    <name evidence="4" type="primary">LOC118264854</name>
</gene>
<dbReference type="GeneID" id="118264854"/>
<evidence type="ECO:0000313" key="4">
    <source>
        <dbReference type="RefSeq" id="XP_035433406.1"/>
    </source>
</evidence>
<dbReference type="InterPro" id="IPR050951">
    <property type="entry name" value="Retrovirus_Pol_polyprotein"/>
</dbReference>
<name>A0A9R0EGX0_SPOFR</name>
<dbReference type="GO" id="GO:0003677">
    <property type="term" value="F:DNA binding"/>
    <property type="evidence" value="ECO:0007669"/>
    <property type="project" value="InterPro"/>
</dbReference>